<evidence type="ECO:0000313" key="2">
    <source>
        <dbReference type="Proteomes" id="UP000308600"/>
    </source>
</evidence>
<sequence>MSYHHLSRHHRQPQADMNPPDWTKLKFNPVGLQEIEQLFQINRNTLARHPHRFLASNIAWFCGGACSDGTHLTVPDTFHQLFSQVREGLPSKRDASDSTRERNEVWKEMEKKVKQSVFDHVTTWDRAFGGSTIVIHVEGTTRPGSPVVPEHLRAYTYLPPIVKQLSETHQPVIDLVQSFIRHIGIPTAHHFKAAARKLHWSLDGRAEQTPNPYPATITFPSPVSSSSLEHVFYGVPIHDVGNLSHAFSSTTLSETVETESQITDTDALEEELRQLEEQNDELMAVVHTLQDENNLLKTQVRSLMARTARDLTTSSPSRPSPFVRSTPKPAYPTVTQPQPALPSNRFQPSSPHSVLASTRSPQPTTPSRVAASRLTVDTPSIDNLFLEPGSVLNTQFRERIIYLVTTTPPLSWLTELQKYGLGTEMVLKLLAAMNEDAKSF</sequence>
<evidence type="ECO:0000313" key="1">
    <source>
        <dbReference type="EMBL" id="TFK59071.1"/>
    </source>
</evidence>
<dbReference type="Proteomes" id="UP000308600">
    <property type="component" value="Unassembled WGS sequence"/>
</dbReference>
<proteinExistence type="predicted"/>
<organism evidence="1 2">
    <name type="scientific">Pluteus cervinus</name>
    <dbReference type="NCBI Taxonomy" id="181527"/>
    <lineage>
        <taxon>Eukaryota</taxon>
        <taxon>Fungi</taxon>
        <taxon>Dikarya</taxon>
        <taxon>Basidiomycota</taxon>
        <taxon>Agaricomycotina</taxon>
        <taxon>Agaricomycetes</taxon>
        <taxon>Agaricomycetidae</taxon>
        <taxon>Agaricales</taxon>
        <taxon>Pluteineae</taxon>
        <taxon>Pluteaceae</taxon>
        <taxon>Pluteus</taxon>
    </lineage>
</organism>
<protein>
    <submittedName>
        <fullName evidence="1">Uncharacterized protein</fullName>
    </submittedName>
</protein>
<reference evidence="1 2" key="1">
    <citation type="journal article" date="2019" name="Nat. Ecol. Evol.">
        <title>Megaphylogeny resolves global patterns of mushroom evolution.</title>
        <authorList>
            <person name="Varga T."/>
            <person name="Krizsan K."/>
            <person name="Foldi C."/>
            <person name="Dima B."/>
            <person name="Sanchez-Garcia M."/>
            <person name="Sanchez-Ramirez S."/>
            <person name="Szollosi G.J."/>
            <person name="Szarkandi J.G."/>
            <person name="Papp V."/>
            <person name="Albert L."/>
            <person name="Andreopoulos W."/>
            <person name="Angelini C."/>
            <person name="Antonin V."/>
            <person name="Barry K.W."/>
            <person name="Bougher N.L."/>
            <person name="Buchanan P."/>
            <person name="Buyck B."/>
            <person name="Bense V."/>
            <person name="Catcheside P."/>
            <person name="Chovatia M."/>
            <person name="Cooper J."/>
            <person name="Damon W."/>
            <person name="Desjardin D."/>
            <person name="Finy P."/>
            <person name="Geml J."/>
            <person name="Haridas S."/>
            <person name="Hughes K."/>
            <person name="Justo A."/>
            <person name="Karasinski D."/>
            <person name="Kautmanova I."/>
            <person name="Kiss B."/>
            <person name="Kocsube S."/>
            <person name="Kotiranta H."/>
            <person name="LaButti K.M."/>
            <person name="Lechner B.E."/>
            <person name="Liimatainen K."/>
            <person name="Lipzen A."/>
            <person name="Lukacs Z."/>
            <person name="Mihaltcheva S."/>
            <person name="Morgado L.N."/>
            <person name="Niskanen T."/>
            <person name="Noordeloos M.E."/>
            <person name="Ohm R.A."/>
            <person name="Ortiz-Santana B."/>
            <person name="Ovrebo C."/>
            <person name="Racz N."/>
            <person name="Riley R."/>
            <person name="Savchenko A."/>
            <person name="Shiryaev A."/>
            <person name="Soop K."/>
            <person name="Spirin V."/>
            <person name="Szebenyi C."/>
            <person name="Tomsovsky M."/>
            <person name="Tulloss R.E."/>
            <person name="Uehling J."/>
            <person name="Grigoriev I.V."/>
            <person name="Vagvolgyi C."/>
            <person name="Papp T."/>
            <person name="Martin F.M."/>
            <person name="Miettinen O."/>
            <person name="Hibbett D.S."/>
            <person name="Nagy L.G."/>
        </authorList>
    </citation>
    <scope>NUCLEOTIDE SEQUENCE [LARGE SCALE GENOMIC DNA]</scope>
    <source>
        <strain evidence="1 2">NL-1719</strain>
    </source>
</reference>
<dbReference type="EMBL" id="ML209090">
    <property type="protein sequence ID" value="TFK59071.1"/>
    <property type="molecule type" value="Genomic_DNA"/>
</dbReference>
<keyword evidence="2" id="KW-1185">Reference proteome</keyword>
<gene>
    <name evidence="1" type="ORF">BDN72DRAFT_906173</name>
</gene>
<accession>A0ACD3A099</accession>
<name>A0ACD3A099_9AGAR</name>